<dbReference type="Proteomes" id="UP000326546">
    <property type="component" value="Chromosome"/>
</dbReference>
<keyword evidence="1" id="KW-0472">Membrane</keyword>
<proteinExistence type="predicted"/>
<evidence type="ECO:0000313" key="3">
    <source>
        <dbReference type="EMBL" id="QFG69108.1"/>
    </source>
</evidence>
<feature type="domain" description="DUF58" evidence="2">
    <location>
        <begin position="194"/>
        <end position="395"/>
    </location>
</feature>
<name>A0A5J6V5R8_9MICO</name>
<protein>
    <submittedName>
        <fullName evidence="3">DUF58 domain-containing protein</fullName>
    </submittedName>
</protein>
<dbReference type="PANTHER" id="PTHR33608">
    <property type="entry name" value="BLL2464 PROTEIN"/>
    <property type="match status" value="1"/>
</dbReference>
<feature type="transmembrane region" description="Helical" evidence="1">
    <location>
        <begin position="7"/>
        <end position="23"/>
    </location>
</feature>
<sequence length="440" mass="47010">MIIRGPVAGLILVGLVPTALLPGRAGSVAALWLLGVAVLVLVDILAAPSPRAIQLTRDPVPQVRLQEQTQTVLSLTNTGARRLRGRVRDAWVPSAGAEGARHTLDLPAGERRRVTTSLRPIRRGDRPATGVTVRTHGPLGLAGRQVTVQIPGAVRSLPPFRSRRHLESKLAQLRQLDGRSAVRTRGQGTEFDSLRDYVDGDDVRSIDWRATARRQHAVVRTWQPERDRRVILVLDTSRTSAARVGDEPRLDAAMDAALLLTAVASRAGDRVDLIAGDRVVRARVGAGGAGTGSSTGTSSLLHRMVTAMAPLEPVLLEADWPMLAGAITGTTRRRALVVLLTSLEPAAVEEGLLPVLPSLTAHHRVVLASVADPGLRSLREDLSGVEAVYDAAAAERTDSLRQRTATGLARLGVTVVHEPPEELPVGLVDHYLALKAQGLL</sequence>
<evidence type="ECO:0000259" key="2">
    <source>
        <dbReference type="Pfam" id="PF01882"/>
    </source>
</evidence>
<evidence type="ECO:0000313" key="4">
    <source>
        <dbReference type="Proteomes" id="UP000326546"/>
    </source>
</evidence>
<evidence type="ECO:0000256" key="1">
    <source>
        <dbReference type="SAM" id="Phobius"/>
    </source>
</evidence>
<gene>
    <name evidence="3" type="ORF">FY030_10680</name>
</gene>
<keyword evidence="1" id="KW-1133">Transmembrane helix</keyword>
<dbReference type="RefSeq" id="WP_158061491.1">
    <property type="nucleotide sequence ID" value="NZ_CP044427.1"/>
</dbReference>
<dbReference type="Pfam" id="PF01882">
    <property type="entry name" value="DUF58"/>
    <property type="match status" value="1"/>
</dbReference>
<organism evidence="3 4">
    <name type="scientific">Ornithinimicrobium pratense</name>
    <dbReference type="NCBI Taxonomy" id="2593973"/>
    <lineage>
        <taxon>Bacteria</taxon>
        <taxon>Bacillati</taxon>
        <taxon>Actinomycetota</taxon>
        <taxon>Actinomycetes</taxon>
        <taxon>Micrococcales</taxon>
        <taxon>Ornithinimicrobiaceae</taxon>
        <taxon>Ornithinimicrobium</taxon>
    </lineage>
</organism>
<dbReference type="PANTHER" id="PTHR33608:SF3">
    <property type="entry name" value="SLR2013 PROTEIN"/>
    <property type="match status" value="1"/>
</dbReference>
<dbReference type="InterPro" id="IPR002881">
    <property type="entry name" value="DUF58"/>
</dbReference>
<dbReference type="EMBL" id="CP044427">
    <property type="protein sequence ID" value="QFG69108.1"/>
    <property type="molecule type" value="Genomic_DNA"/>
</dbReference>
<dbReference type="OrthoDB" id="845740at2"/>
<accession>A0A5J6V5R8</accession>
<keyword evidence="1" id="KW-0812">Transmembrane</keyword>
<feature type="transmembrane region" description="Helical" evidence="1">
    <location>
        <begin position="29"/>
        <end position="47"/>
    </location>
</feature>
<keyword evidence="4" id="KW-1185">Reference proteome</keyword>
<reference evidence="3 4" key="1">
    <citation type="submission" date="2019-09" db="EMBL/GenBank/DDBJ databases">
        <title>Serinicoccus pratensis sp. nov., isolated from meadow soil.</title>
        <authorList>
            <person name="Zhang W."/>
        </authorList>
    </citation>
    <scope>NUCLEOTIDE SEQUENCE [LARGE SCALE GENOMIC DNA]</scope>
    <source>
        <strain evidence="3 4">W204</strain>
    </source>
</reference>
<dbReference type="KEGG" id="serw:FY030_10680"/>
<dbReference type="AlphaFoldDB" id="A0A5J6V5R8"/>